<sequence length="142" mass="15383">AALRWRPGDLGTIQRKRSEQAHLYLAPAEEETPVSGDKGRDGDAARGAGLMYAAWSGLSAQRSKEALKRGSDRRSWTLESRRRGAWCARGLQPGQVAFTSPASGCKPVHHRRESMGKGCGQHAVATGLRDRPAREIIAQLPG</sequence>
<protein>
    <submittedName>
        <fullName evidence="2">Uncharacterized protein</fullName>
    </submittedName>
</protein>
<name>A0AAE0BFE3_9CHLO</name>
<feature type="region of interest" description="Disordered" evidence="1">
    <location>
        <begin position="21"/>
        <end position="45"/>
    </location>
</feature>
<dbReference type="Proteomes" id="UP001190700">
    <property type="component" value="Unassembled WGS sequence"/>
</dbReference>
<proteinExistence type="predicted"/>
<gene>
    <name evidence="2" type="ORF">CYMTET_54795</name>
</gene>
<evidence type="ECO:0000313" key="2">
    <source>
        <dbReference type="EMBL" id="KAK3234974.1"/>
    </source>
</evidence>
<organism evidence="2 3">
    <name type="scientific">Cymbomonas tetramitiformis</name>
    <dbReference type="NCBI Taxonomy" id="36881"/>
    <lineage>
        <taxon>Eukaryota</taxon>
        <taxon>Viridiplantae</taxon>
        <taxon>Chlorophyta</taxon>
        <taxon>Pyramimonadophyceae</taxon>
        <taxon>Pyramimonadales</taxon>
        <taxon>Pyramimonadaceae</taxon>
        <taxon>Cymbomonas</taxon>
    </lineage>
</organism>
<reference evidence="2 3" key="1">
    <citation type="journal article" date="2015" name="Genome Biol. Evol.">
        <title>Comparative Genomics of a Bacterivorous Green Alga Reveals Evolutionary Causalities and Consequences of Phago-Mixotrophic Mode of Nutrition.</title>
        <authorList>
            <person name="Burns J.A."/>
            <person name="Paasch A."/>
            <person name="Narechania A."/>
            <person name="Kim E."/>
        </authorList>
    </citation>
    <scope>NUCLEOTIDE SEQUENCE [LARGE SCALE GENOMIC DNA]</scope>
    <source>
        <strain evidence="2 3">PLY_AMNH</strain>
    </source>
</reference>
<dbReference type="EMBL" id="LGRX02035404">
    <property type="protein sequence ID" value="KAK3234974.1"/>
    <property type="molecule type" value="Genomic_DNA"/>
</dbReference>
<dbReference type="AlphaFoldDB" id="A0AAE0BFE3"/>
<comment type="caution">
    <text evidence="2">The sequence shown here is derived from an EMBL/GenBank/DDBJ whole genome shotgun (WGS) entry which is preliminary data.</text>
</comment>
<feature type="non-terminal residue" evidence="2">
    <location>
        <position position="1"/>
    </location>
</feature>
<evidence type="ECO:0000313" key="3">
    <source>
        <dbReference type="Proteomes" id="UP001190700"/>
    </source>
</evidence>
<evidence type="ECO:0000256" key="1">
    <source>
        <dbReference type="SAM" id="MobiDB-lite"/>
    </source>
</evidence>
<keyword evidence="3" id="KW-1185">Reference proteome</keyword>
<accession>A0AAE0BFE3</accession>